<accession>A0A1F5N7E1</accession>
<keyword evidence="4 8" id="KW-0479">Metal-binding</keyword>
<dbReference type="SUPFAM" id="SSF53067">
    <property type="entry name" value="Actin-like ATPase domain"/>
    <property type="match status" value="2"/>
</dbReference>
<comment type="caution">
    <text evidence="10">The sequence shown here is derived from an EMBL/GenBank/DDBJ whole genome shotgun (WGS) entry which is preliminary data.</text>
</comment>
<feature type="binding site" evidence="8">
    <location>
        <begin position="136"/>
        <end position="140"/>
    </location>
    <ligand>
        <name>substrate</name>
    </ligand>
</feature>
<keyword evidence="2 8" id="KW-0808">Transferase</keyword>
<dbReference type="PROSITE" id="PS01016">
    <property type="entry name" value="GLYCOPROTEASE"/>
    <property type="match status" value="1"/>
</dbReference>
<dbReference type="EMBL" id="MFEH01000007">
    <property type="protein sequence ID" value="OGE73557.1"/>
    <property type="molecule type" value="Genomic_DNA"/>
</dbReference>
<dbReference type="NCBIfam" id="TIGR03723">
    <property type="entry name" value="T6A_TsaD_YgjD"/>
    <property type="match status" value="1"/>
</dbReference>
<evidence type="ECO:0000313" key="11">
    <source>
        <dbReference type="Proteomes" id="UP000177610"/>
    </source>
</evidence>
<dbReference type="AlphaFoldDB" id="A0A1F5N7E1"/>
<evidence type="ECO:0000259" key="9">
    <source>
        <dbReference type="Pfam" id="PF00814"/>
    </source>
</evidence>
<dbReference type="InterPro" id="IPR017861">
    <property type="entry name" value="KAE1/TsaD"/>
</dbReference>
<dbReference type="STRING" id="1817821.A2717_03010"/>
<feature type="binding site" evidence="8">
    <location>
        <position position="275"/>
    </location>
    <ligand>
        <name>substrate</name>
    </ligand>
</feature>
<dbReference type="GO" id="GO:0061711">
    <property type="term" value="F:tRNA N(6)-L-threonylcarbamoyladenine synthase activity"/>
    <property type="evidence" value="ECO:0007669"/>
    <property type="project" value="UniProtKB-EC"/>
</dbReference>
<feature type="binding site" evidence="8">
    <location>
        <position position="114"/>
    </location>
    <ligand>
        <name>Fe cation</name>
        <dbReference type="ChEBI" id="CHEBI:24875"/>
    </ligand>
</feature>
<comment type="cofactor">
    <cofactor evidence="8">
        <name>Fe(2+)</name>
        <dbReference type="ChEBI" id="CHEBI:29033"/>
    </cofactor>
    <text evidence="8">Binds 1 Fe(2+) ion per subunit.</text>
</comment>
<dbReference type="InterPro" id="IPR022450">
    <property type="entry name" value="TsaD"/>
</dbReference>
<sequence length="339" mass="36475">MYNLSILAIETSCDETAAAVIEGDPRIKSNIIASQAKLHARYGGVVPEVAARSHITAIIPTIDLALKKAKTKLSDIDYIAVTQGPGLMTSLMVGIDTAKALGAALNIPVIPINHLEAHIYANFVEQNIKFPAVILIVSGGHTLLVEVKGHGKYRILGETVDDAAGEAFDKTAKMLGLGYPGGPMISKLAKNGNPAAFDFPRPMINSSNFNFSFSGLKTAVLYKVQQLKSLNLILKSNLAASVQQAIVDVLISKTEKAVKQYKPKTIMLGGGVAANSLLRQRFSLLAKSYKLNAIIPKLEYCTDNAAMIGLAAYYRLKTKKAIRQLADKNFGVEPNLKIK</sequence>
<dbReference type="InterPro" id="IPR043129">
    <property type="entry name" value="ATPase_NBD"/>
</dbReference>
<keyword evidence="5 8" id="KW-0408">Iron</keyword>
<evidence type="ECO:0000256" key="7">
    <source>
        <dbReference type="ARBA" id="ARBA00048117"/>
    </source>
</evidence>
<keyword evidence="6 8" id="KW-0012">Acyltransferase</keyword>
<evidence type="ECO:0000256" key="5">
    <source>
        <dbReference type="ARBA" id="ARBA00023004"/>
    </source>
</evidence>
<evidence type="ECO:0000256" key="4">
    <source>
        <dbReference type="ARBA" id="ARBA00022723"/>
    </source>
</evidence>
<evidence type="ECO:0000256" key="1">
    <source>
        <dbReference type="ARBA" id="ARBA00022490"/>
    </source>
</evidence>
<keyword evidence="1 8" id="KW-0963">Cytoplasm</keyword>
<feature type="domain" description="Gcp-like" evidence="9">
    <location>
        <begin position="27"/>
        <end position="309"/>
    </location>
</feature>
<dbReference type="PANTHER" id="PTHR11735">
    <property type="entry name" value="TRNA N6-ADENOSINE THREONYLCARBAMOYLTRANSFERASE"/>
    <property type="match status" value="1"/>
</dbReference>
<dbReference type="PANTHER" id="PTHR11735:SF6">
    <property type="entry name" value="TRNA N6-ADENOSINE THREONYLCARBAMOYLTRANSFERASE, MITOCHONDRIAL"/>
    <property type="match status" value="1"/>
</dbReference>
<protein>
    <recommendedName>
        <fullName evidence="8">tRNA N6-adenosine threonylcarbamoyltransferase</fullName>
        <ecNumber evidence="8">2.3.1.234</ecNumber>
    </recommendedName>
    <alternativeName>
        <fullName evidence="8">N6-L-threonylcarbamoyladenine synthase</fullName>
        <shortName evidence="8">t(6)A synthase</shortName>
    </alternativeName>
    <alternativeName>
        <fullName evidence="8">t(6)A37 threonylcarbamoyladenosine biosynthesis protein TsaD</fullName>
    </alternativeName>
    <alternativeName>
        <fullName evidence="8">tRNA threonylcarbamoyladenosine biosynthesis protein TsaD</fullName>
    </alternativeName>
</protein>
<reference evidence="10 11" key="1">
    <citation type="journal article" date="2016" name="Nat. Commun.">
        <title>Thousands of microbial genomes shed light on interconnected biogeochemical processes in an aquifer system.</title>
        <authorList>
            <person name="Anantharaman K."/>
            <person name="Brown C.T."/>
            <person name="Hug L.A."/>
            <person name="Sharon I."/>
            <person name="Castelle C.J."/>
            <person name="Probst A.J."/>
            <person name="Thomas B.C."/>
            <person name="Singh A."/>
            <person name="Wilkins M.J."/>
            <person name="Karaoz U."/>
            <person name="Brodie E.L."/>
            <person name="Williams K.H."/>
            <person name="Hubbard S.S."/>
            <person name="Banfield J.F."/>
        </authorList>
    </citation>
    <scope>NUCLEOTIDE SEQUENCE [LARGE SCALE GENOMIC DNA]</scope>
</reference>
<dbReference type="FunFam" id="3.30.420.40:FF:000040">
    <property type="entry name" value="tRNA N6-adenosine threonylcarbamoyltransferase"/>
    <property type="match status" value="1"/>
</dbReference>
<keyword evidence="3 8" id="KW-0819">tRNA processing</keyword>
<gene>
    <name evidence="8" type="primary">tsaD</name>
    <name evidence="10" type="ORF">A2717_03010</name>
</gene>
<feature type="binding site" evidence="8">
    <location>
        <position position="169"/>
    </location>
    <ligand>
        <name>substrate</name>
    </ligand>
</feature>
<dbReference type="HAMAP" id="MF_01445">
    <property type="entry name" value="TsaD"/>
    <property type="match status" value="1"/>
</dbReference>
<evidence type="ECO:0000256" key="8">
    <source>
        <dbReference type="HAMAP-Rule" id="MF_01445"/>
    </source>
</evidence>
<organism evidence="10 11">
    <name type="scientific">Candidatus Doudnabacteria bacterium RIFCSPHIGHO2_01_FULL_41_86</name>
    <dbReference type="NCBI Taxonomy" id="1817821"/>
    <lineage>
        <taxon>Bacteria</taxon>
        <taxon>Candidatus Doudnaibacteriota</taxon>
    </lineage>
</organism>
<feature type="binding site" evidence="8">
    <location>
        <position position="182"/>
    </location>
    <ligand>
        <name>substrate</name>
    </ligand>
</feature>
<comment type="caution">
    <text evidence="8">Lacks conserved residue(s) required for the propagation of feature annotation.</text>
</comment>
<feature type="binding site" evidence="8">
    <location>
        <position position="303"/>
    </location>
    <ligand>
        <name>Fe cation</name>
        <dbReference type="ChEBI" id="CHEBI:24875"/>
    </ligand>
</feature>
<comment type="catalytic activity">
    <reaction evidence="7 8">
        <text>L-threonylcarbamoyladenylate + adenosine(37) in tRNA = N(6)-L-threonylcarbamoyladenosine(37) in tRNA + AMP + H(+)</text>
        <dbReference type="Rhea" id="RHEA:37059"/>
        <dbReference type="Rhea" id="RHEA-COMP:10162"/>
        <dbReference type="Rhea" id="RHEA-COMP:10163"/>
        <dbReference type="ChEBI" id="CHEBI:15378"/>
        <dbReference type="ChEBI" id="CHEBI:73682"/>
        <dbReference type="ChEBI" id="CHEBI:74411"/>
        <dbReference type="ChEBI" id="CHEBI:74418"/>
        <dbReference type="ChEBI" id="CHEBI:456215"/>
        <dbReference type="EC" id="2.3.1.234"/>
    </reaction>
</comment>
<comment type="function">
    <text evidence="8">Required for the formation of a threonylcarbamoyl group on adenosine at position 37 (t(6)A37) in tRNAs that read codons beginning with adenine. Is involved in the transfer of the threonylcarbamoyl moiety of threonylcarbamoyl-AMP (TC-AMP) to the N6 group of A37, together with TsaE and TsaB. TsaD likely plays a direct catalytic role in this reaction.</text>
</comment>
<dbReference type="Pfam" id="PF00814">
    <property type="entry name" value="TsaD"/>
    <property type="match status" value="1"/>
</dbReference>
<dbReference type="PRINTS" id="PR00789">
    <property type="entry name" value="OSIALOPTASE"/>
</dbReference>
<feature type="binding site" evidence="8">
    <location>
        <position position="118"/>
    </location>
    <ligand>
        <name>Fe cation</name>
        <dbReference type="ChEBI" id="CHEBI:24875"/>
    </ligand>
</feature>
<dbReference type="GO" id="GO:0005737">
    <property type="term" value="C:cytoplasm"/>
    <property type="evidence" value="ECO:0007669"/>
    <property type="project" value="UniProtKB-SubCell"/>
</dbReference>
<evidence type="ECO:0000313" key="10">
    <source>
        <dbReference type="EMBL" id="OGE73557.1"/>
    </source>
</evidence>
<proteinExistence type="inferred from homology"/>
<dbReference type="Proteomes" id="UP000177610">
    <property type="component" value="Unassembled WGS sequence"/>
</dbReference>
<dbReference type="InterPro" id="IPR022496">
    <property type="entry name" value="T6A_TsaB"/>
</dbReference>
<dbReference type="GO" id="GO:0005506">
    <property type="term" value="F:iron ion binding"/>
    <property type="evidence" value="ECO:0007669"/>
    <property type="project" value="UniProtKB-UniRule"/>
</dbReference>
<dbReference type="Gene3D" id="3.30.420.40">
    <property type="match status" value="2"/>
</dbReference>
<dbReference type="GO" id="GO:0002949">
    <property type="term" value="P:tRNA threonylcarbamoyladenosine modification"/>
    <property type="evidence" value="ECO:0007669"/>
    <property type="project" value="UniProtKB-UniRule"/>
</dbReference>
<dbReference type="NCBIfam" id="TIGR03725">
    <property type="entry name" value="T6A_YeaZ"/>
    <property type="match status" value="1"/>
</dbReference>
<comment type="subcellular location">
    <subcellularLocation>
        <location evidence="8">Cytoplasm</location>
    </subcellularLocation>
</comment>
<dbReference type="NCBIfam" id="TIGR00329">
    <property type="entry name" value="gcp_kae1"/>
    <property type="match status" value="1"/>
</dbReference>
<comment type="similarity">
    <text evidence="8">Belongs to the KAE1 / TsaD family.</text>
</comment>
<dbReference type="EC" id="2.3.1.234" evidence="8"/>
<name>A0A1F5N7E1_9BACT</name>
<evidence type="ECO:0000256" key="6">
    <source>
        <dbReference type="ARBA" id="ARBA00023315"/>
    </source>
</evidence>
<dbReference type="CDD" id="cd24133">
    <property type="entry name" value="ASKHA_NBD_TsaD_bac"/>
    <property type="match status" value="1"/>
</dbReference>
<evidence type="ECO:0000256" key="2">
    <source>
        <dbReference type="ARBA" id="ARBA00022679"/>
    </source>
</evidence>
<evidence type="ECO:0000256" key="3">
    <source>
        <dbReference type="ARBA" id="ARBA00022694"/>
    </source>
</evidence>
<dbReference type="InterPro" id="IPR000905">
    <property type="entry name" value="Gcp-like_dom"/>
</dbReference>
<dbReference type="InterPro" id="IPR017860">
    <property type="entry name" value="Peptidase_M22_CS"/>
</dbReference>